<evidence type="ECO:0000256" key="1">
    <source>
        <dbReference type="SAM" id="Phobius"/>
    </source>
</evidence>
<dbReference type="AlphaFoldDB" id="A0A2D1U0I5"/>
<keyword evidence="3" id="KW-1185">Reference proteome</keyword>
<evidence type="ECO:0000313" key="3">
    <source>
        <dbReference type="Proteomes" id="UP000223749"/>
    </source>
</evidence>
<keyword evidence="1" id="KW-1133">Transmembrane helix</keyword>
<keyword evidence="1" id="KW-0812">Transmembrane</keyword>
<organism evidence="2 3">
    <name type="scientific">Pedobacter ginsengisoli</name>
    <dbReference type="NCBI Taxonomy" id="363852"/>
    <lineage>
        <taxon>Bacteria</taxon>
        <taxon>Pseudomonadati</taxon>
        <taxon>Bacteroidota</taxon>
        <taxon>Sphingobacteriia</taxon>
        <taxon>Sphingobacteriales</taxon>
        <taxon>Sphingobacteriaceae</taxon>
        <taxon>Pedobacter</taxon>
    </lineage>
</organism>
<dbReference type="KEGG" id="pgs:CPT03_00805"/>
<proteinExistence type="predicted"/>
<protein>
    <submittedName>
        <fullName evidence="2">Uncharacterized protein</fullName>
    </submittedName>
</protein>
<reference evidence="2 3" key="1">
    <citation type="submission" date="2017-10" db="EMBL/GenBank/DDBJ databases">
        <title>Whole genome of Pedobacter ginsengisoli T01R-27 isolated from tomato rhizosphere.</title>
        <authorList>
            <person name="Weon H.-Y."/>
            <person name="Lee S.A."/>
            <person name="Sang M.K."/>
            <person name="Song J."/>
        </authorList>
    </citation>
    <scope>NUCLEOTIDE SEQUENCE [LARGE SCALE GENOMIC DNA]</scope>
    <source>
        <strain evidence="2 3">T01R-27</strain>
    </source>
</reference>
<dbReference type="OrthoDB" id="799758at2"/>
<accession>A0A2D1U0I5</accession>
<evidence type="ECO:0000313" key="2">
    <source>
        <dbReference type="EMBL" id="ATP55110.1"/>
    </source>
</evidence>
<keyword evidence="1" id="KW-0472">Membrane</keyword>
<dbReference type="EMBL" id="CP024091">
    <property type="protein sequence ID" value="ATP55110.1"/>
    <property type="molecule type" value="Genomic_DNA"/>
</dbReference>
<dbReference type="Proteomes" id="UP000223749">
    <property type="component" value="Chromosome"/>
</dbReference>
<gene>
    <name evidence="2" type="ORF">CPT03_00805</name>
</gene>
<sequence>MKKYLQYAVLVGFFCYWLLLGYKALRAINYEFNGRVQKVTSTSSYYKIITVNNKDFDLEWVRWYDGLTNVEVGDSVMKKKGNQWMEIIKK</sequence>
<dbReference type="RefSeq" id="WP_099437064.1">
    <property type="nucleotide sequence ID" value="NZ_CP024091.1"/>
</dbReference>
<feature type="transmembrane region" description="Helical" evidence="1">
    <location>
        <begin position="6"/>
        <end position="25"/>
    </location>
</feature>
<name>A0A2D1U0I5_9SPHI</name>